<dbReference type="AlphaFoldDB" id="A0A410QC60"/>
<gene>
    <name evidence="1" type="ORF">EQM13_08460</name>
</gene>
<dbReference type="PANTHER" id="PTHR39185:SF1">
    <property type="entry name" value="SWARMING MOTILITY PROTEIN SWRD"/>
    <property type="match status" value="1"/>
</dbReference>
<accession>A0A410QC60</accession>
<organism evidence="1 2">
    <name type="scientific">Acidilutibacter cellobiosedens</name>
    <dbReference type="NCBI Taxonomy" id="2507161"/>
    <lineage>
        <taxon>Bacteria</taxon>
        <taxon>Bacillati</taxon>
        <taxon>Bacillota</taxon>
        <taxon>Tissierellia</taxon>
        <taxon>Tissierellales</taxon>
        <taxon>Acidilutibacteraceae</taxon>
        <taxon>Acidilutibacter</taxon>
    </lineage>
</organism>
<dbReference type="Proteomes" id="UP000287969">
    <property type="component" value="Chromosome"/>
</dbReference>
<dbReference type="PANTHER" id="PTHR39185">
    <property type="entry name" value="SWARMING MOTILITY PROTEIN SWRD"/>
    <property type="match status" value="1"/>
</dbReference>
<dbReference type="EMBL" id="CP035282">
    <property type="protein sequence ID" value="QAT61613.1"/>
    <property type="molecule type" value="Genomic_DNA"/>
</dbReference>
<evidence type="ECO:0000313" key="2">
    <source>
        <dbReference type="Proteomes" id="UP000287969"/>
    </source>
</evidence>
<dbReference type="RefSeq" id="WP_071138762.1">
    <property type="nucleotide sequence ID" value="NZ_CP035282.1"/>
</dbReference>
<name>A0A410QC60_9FIRM</name>
<proteinExistence type="predicted"/>
<dbReference type="InterPro" id="IPR009384">
    <property type="entry name" value="SwrD-like"/>
</dbReference>
<dbReference type="Pfam" id="PF06289">
    <property type="entry name" value="FlbD"/>
    <property type="match status" value="1"/>
</dbReference>
<dbReference type="KEGG" id="spoa:EQM13_08460"/>
<keyword evidence="2" id="KW-1185">Reference proteome</keyword>
<dbReference type="OrthoDB" id="9799862at2"/>
<keyword evidence="1" id="KW-0282">Flagellum</keyword>
<keyword evidence="1" id="KW-0966">Cell projection</keyword>
<keyword evidence="1" id="KW-0969">Cilium</keyword>
<evidence type="ECO:0000313" key="1">
    <source>
        <dbReference type="EMBL" id="QAT61613.1"/>
    </source>
</evidence>
<protein>
    <submittedName>
        <fullName evidence="1">Flagellar protein FlbD</fullName>
    </submittedName>
</protein>
<sequence length="70" mass="7962">MIEVKRLNGKEFIVNCDLIEFIESTPDTVITLTTGKKIVVAESIDEVIKKIIAFKGRINDYHKIEQGKEV</sequence>
<reference evidence="2" key="1">
    <citation type="submission" date="2019-01" db="EMBL/GenBank/DDBJ databases">
        <title>Draft genomes of a novel of Sporanaerobacter strains.</title>
        <authorList>
            <person name="Ma S."/>
        </authorList>
    </citation>
    <scope>NUCLEOTIDE SEQUENCE [LARGE SCALE GENOMIC DNA]</scope>
    <source>
        <strain evidence="2">NJN-17</strain>
    </source>
</reference>